<sequence>MQTALVGTAHPTINDLTMWVNGSRESGVEQASCLLQFPVGSRESGVGSGTGILPVKIPSRESGVGSGTGILPVKIPSSCMVGSAADRS</sequence>
<organism evidence="1 2">
    <name type="scientific">Moorena producens PAL-8-15-08-1</name>
    <dbReference type="NCBI Taxonomy" id="1458985"/>
    <lineage>
        <taxon>Bacteria</taxon>
        <taxon>Bacillati</taxon>
        <taxon>Cyanobacteriota</taxon>
        <taxon>Cyanophyceae</taxon>
        <taxon>Coleofasciculales</taxon>
        <taxon>Coleofasciculaceae</taxon>
        <taxon>Moorena</taxon>
    </lineage>
</organism>
<dbReference type="Proteomes" id="UP000177870">
    <property type="component" value="Chromosome"/>
</dbReference>
<name>A0A1D8TS93_9CYAN</name>
<proteinExistence type="predicted"/>
<reference evidence="2" key="1">
    <citation type="submission" date="2016-10" db="EMBL/GenBank/DDBJ databases">
        <title>Comparative genomics uncovers the prolific and rare metabolic potential of the cyanobacterial genus Moorea.</title>
        <authorList>
            <person name="Leao T."/>
            <person name="Castelao G."/>
            <person name="Korobeynikov A."/>
            <person name="Monroe E.A."/>
            <person name="Podell S."/>
            <person name="Glukhov E."/>
            <person name="Allen E."/>
            <person name="Gerwick W.H."/>
            <person name="Gerwick L."/>
        </authorList>
    </citation>
    <scope>NUCLEOTIDE SEQUENCE [LARGE SCALE GENOMIC DNA]</scope>
    <source>
        <strain evidence="2">PAL-8-15-08-1</strain>
    </source>
</reference>
<dbReference type="STRING" id="1458985.BJP34_14070"/>
<dbReference type="AlphaFoldDB" id="A0A1D8TS93"/>
<evidence type="ECO:0000313" key="2">
    <source>
        <dbReference type="Proteomes" id="UP000177870"/>
    </source>
</evidence>
<gene>
    <name evidence="1" type="ORF">BJP34_14070</name>
</gene>
<protein>
    <submittedName>
        <fullName evidence="1">Uncharacterized protein</fullName>
    </submittedName>
</protein>
<dbReference type="KEGG" id="mpro:BJP34_14070"/>
<dbReference type="EMBL" id="CP017599">
    <property type="protein sequence ID" value="AOX00433.1"/>
    <property type="molecule type" value="Genomic_DNA"/>
</dbReference>
<evidence type="ECO:0000313" key="1">
    <source>
        <dbReference type="EMBL" id="AOX00433.1"/>
    </source>
</evidence>
<accession>A0A1D8TS93</accession>